<evidence type="ECO:0000313" key="4">
    <source>
        <dbReference type="Proteomes" id="UP001259982"/>
    </source>
</evidence>
<dbReference type="InterPro" id="IPR019734">
    <property type="entry name" value="TPR_rpt"/>
</dbReference>
<comment type="caution">
    <text evidence="3">The sequence shown here is derived from an EMBL/GenBank/DDBJ whole genome shotgun (WGS) entry which is preliminary data.</text>
</comment>
<dbReference type="RefSeq" id="WP_311657443.1">
    <property type="nucleotide sequence ID" value="NZ_JAVRHY010000003.1"/>
</dbReference>
<feature type="repeat" description="TPR" evidence="1">
    <location>
        <begin position="143"/>
        <end position="176"/>
    </location>
</feature>
<dbReference type="EMBL" id="JAVRHY010000003">
    <property type="protein sequence ID" value="MDT0617592.1"/>
    <property type="molecule type" value="Genomic_DNA"/>
</dbReference>
<evidence type="ECO:0000313" key="3">
    <source>
        <dbReference type="EMBL" id="MDT0617592.1"/>
    </source>
</evidence>
<dbReference type="SUPFAM" id="SSF48452">
    <property type="entry name" value="TPR-like"/>
    <property type="match status" value="1"/>
</dbReference>
<evidence type="ECO:0000256" key="1">
    <source>
        <dbReference type="PROSITE-ProRule" id="PRU00339"/>
    </source>
</evidence>
<protein>
    <submittedName>
        <fullName evidence="3">Tetratricopeptide repeat protein</fullName>
    </submittedName>
</protein>
<evidence type="ECO:0000256" key="2">
    <source>
        <dbReference type="SAM" id="MobiDB-lite"/>
    </source>
</evidence>
<dbReference type="PROSITE" id="PS51257">
    <property type="entry name" value="PROKAR_LIPOPROTEIN"/>
    <property type="match status" value="1"/>
</dbReference>
<keyword evidence="4" id="KW-1185">Reference proteome</keyword>
<reference evidence="3 4" key="1">
    <citation type="submission" date="2023-09" db="EMBL/GenBank/DDBJ databases">
        <authorList>
            <person name="Rey-Velasco X."/>
        </authorList>
    </citation>
    <scope>NUCLEOTIDE SEQUENCE [LARGE SCALE GENOMIC DNA]</scope>
    <source>
        <strain evidence="3 4">P385</strain>
    </source>
</reference>
<feature type="region of interest" description="Disordered" evidence="2">
    <location>
        <begin position="221"/>
        <end position="266"/>
    </location>
</feature>
<name>A0ABU3B565_9GAMM</name>
<sequence length="266" mass="29459">MRFLGACLLMILIAGCTSSPPRPDLAEPAQLLQEARGEDENRRLYTDLIRELMGKDRLYAAMAHLEAQQKQFGDTAELRLLRADLLRKLEEPVAAEQIYRQLLDEGRFRGEARHGLGLVYAPQDLTLAVRHLQSAVTLLPTDARIRNDLGYALLRQGQVHEAVRELATAYQLSPGERLPRNNYIVALLIDGEERRAARIAAEHEVGGDEIKRLRQRAASLQQLARQSVSPLPDAETEPRPAPEPTPGRATNDDRRNAATTIGGGGG</sequence>
<proteinExistence type="predicted"/>
<dbReference type="InterPro" id="IPR011990">
    <property type="entry name" value="TPR-like_helical_dom_sf"/>
</dbReference>
<dbReference type="Gene3D" id="1.25.40.10">
    <property type="entry name" value="Tetratricopeptide repeat domain"/>
    <property type="match status" value="1"/>
</dbReference>
<keyword evidence="1" id="KW-0802">TPR repeat</keyword>
<gene>
    <name evidence="3" type="ORF">RM531_03825</name>
</gene>
<accession>A0ABU3B565</accession>
<dbReference type="Proteomes" id="UP001259982">
    <property type="component" value="Unassembled WGS sequence"/>
</dbReference>
<dbReference type="PROSITE" id="PS50005">
    <property type="entry name" value="TPR"/>
    <property type="match status" value="1"/>
</dbReference>
<organism evidence="3 4">
    <name type="scientific">Spectribacter acetivorans</name>
    <dbReference type="NCBI Taxonomy" id="3075603"/>
    <lineage>
        <taxon>Bacteria</taxon>
        <taxon>Pseudomonadati</taxon>
        <taxon>Pseudomonadota</taxon>
        <taxon>Gammaproteobacteria</taxon>
        <taxon>Salinisphaerales</taxon>
        <taxon>Salinisphaeraceae</taxon>
        <taxon>Spectribacter</taxon>
    </lineage>
</organism>